<accession>A0A6A6BT01</accession>
<dbReference type="GeneID" id="54301369"/>
<dbReference type="SUPFAM" id="SSF51316">
    <property type="entry name" value="Mss4-like"/>
    <property type="match status" value="1"/>
</dbReference>
<evidence type="ECO:0000256" key="1">
    <source>
        <dbReference type="ARBA" id="ARBA00005495"/>
    </source>
</evidence>
<evidence type="ECO:0000256" key="2">
    <source>
        <dbReference type="ARBA" id="ARBA00022723"/>
    </source>
</evidence>
<organism evidence="6 7">
    <name type="scientific">Aplosporella prunicola CBS 121167</name>
    <dbReference type="NCBI Taxonomy" id="1176127"/>
    <lineage>
        <taxon>Eukaryota</taxon>
        <taxon>Fungi</taxon>
        <taxon>Dikarya</taxon>
        <taxon>Ascomycota</taxon>
        <taxon>Pezizomycotina</taxon>
        <taxon>Dothideomycetes</taxon>
        <taxon>Dothideomycetes incertae sedis</taxon>
        <taxon>Botryosphaeriales</taxon>
        <taxon>Aplosporellaceae</taxon>
        <taxon>Aplosporella</taxon>
    </lineage>
</organism>
<dbReference type="EMBL" id="ML995476">
    <property type="protein sequence ID" value="KAF2146395.1"/>
    <property type="molecule type" value="Genomic_DNA"/>
</dbReference>
<keyword evidence="2" id="KW-0479">Metal-binding</keyword>
<comment type="similarity">
    <text evidence="1">Belongs to the Gfa family.</text>
</comment>
<keyword evidence="3" id="KW-0862">Zinc</keyword>
<dbReference type="GO" id="GO:0016846">
    <property type="term" value="F:carbon-sulfur lyase activity"/>
    <property type="evidence" value="ECO:0007669"/>
    <property type="project" value="InterPro"/>
</dbReference>
<reference evidence="6" key="1">
    <citation type="journal article" date="2020" name="Stud. Mycol.">
        <title>101 Dothideomycetes genomes: a test case for predicting lifestyles and emergence of pathogens.</title>
        <authorList>
            <person name="Haridas S."/>
            <person name="Albert R."/>
            <person name="Binder M."/>
            <person name="Bloem J."/>
            <person name="Labutti K."/>
            <person name="Salamov A."/>
            <person name="Andreopoulos B."/>
            <person name="Baker S."/>
            <person name="Barry K."/>
            <person name="Bills G."/>
            <person name="Bluhm B."/>
            <person name="Cannon C."/>
            <person name="Castanera R."/>
            <person name="Culley D."/>
            <person name="Daum C."/>
            <person name="Ezra D."/>
            <person name="Gonzalez J."/>
            <person name="Henrissat B."/>
            <person name="Kuo A."/>
            <person name="Liang C."/>
            <person name="Lipzen A."/>
            <person name="Lutzoni F."/>
            <person name="Magnuson J."/>
            <person name="Mondo S."/>
            <person name="Nolan M."/>
            <person name="Ohm R."/>
            <person name="Pangilinan J."/>
            <person name="Park H.-J."/>
            <person name="Ramirez L."/>
            <person name="Alfaro M."/>
            <person name="Sun H."/>
            <person name="Tritt A."/>
            <person name="Yoshinaga Y."/>
            <person name="Zwiers L.-H."/>
            <person name="Turgeon B."/>
            <person name="Goodwin S."/>
            <person name="Spatafora J."/>
            <person name="Crous P."/>
            <person name="Grigoriev I."/>
        </authorList>
    </citation>
    <scope>NUCLEOTIDE SEQUENCE</scope>
    <source>
        <strain evidence="6">CBS 121167</strain>
    </source>
</reference>
<name>A0A6A6BT01_9PEZI</name>
<dbReference type="GO" id="GO:0046872">
    <property type="term" value="F:metal ion binding"/>
    <property type="evidence" value="ECO:0007669"/>
    <property type="project" value="UniProtKB-KW"/>
</dbReference>
<keyword evidence="7" id="KW-1185">Reference proteome</keyword>
<keyword evidence="4" id="KW-0456">Lyase</keyword>
<dbReference type="PANTHER" id="PTHR33337:SF40">
    <property type="entry name" value="CENP-V_GFA DOMAIN-CONTAINING PROTEIN-RELATED"/>
    <property type="match status" value="1"/>
</dbReference>
<dbReference type="InterPro" id="IPR006913">
    <property type="entry name" value="CENP-V/GFA"/>
</dbReference>
<dbReference type="PROSITE" id="PS51891">
    <property type="entry name" value="CENP_V_GFA"/>
    <property type="match status" value="1"/>
</dbReference>
<dbReference type="RefSeq" id="XP_033402104.1">
    <property type="nucleotide sequence ID" value="XM_033543872.1"/>
</dbReference>
<dbReference type="OrthoDB" id="2212170at2759"/>
<dbReference type="Gene3D" id="3.90.1590.10">
    <property type="entry name" value="glutathione-dependent formaldehyde- activating enzyme (gfa)"/>
    <property type="match status" value="1"/>
</dbReference>
<protein>
    <recommendedName>
        <fullName evidence="5">CENP-V/GFA domain-containing protein</fullName>
    </recommendedName>
</protein>
<dbReference type="Proteomes" id="UP000799438">
    <property type="component" value="Unassembled WGS sequence"/>
</dbReference>
<sequence length="130" mass="14190">MSYQGHCNCESIKVTLKEQPSESLLCHCHNCRRTGGLFSVNYVLDEPEAVIDDSNSALKVYQDKNTASGNTVQRGFCSGCGSPIFTKSPQFPGKVLVKANVFDITATPTTEVFSVGRETWLKPVGNAKQE</sequence>
<evidence type="ECO:0000313" key="7">
    <source>
        <dbReference type="Proteomes" id="UP000799438"/>
    </source>
</evidence>
<proteinExistence type="inferred from homology"/>
<evidence type="ECO:0000259" key="5">
    <source>
        <dbReference type="PROSITE" id="PS51891"/>
    </source>
</evidence>
<feature type="domain" description="CENP-V/GFA" evidence="5">
    <location>
        <begin position="3"/>
        <end position="121"/>
    </location>
</feature>
<evidence type="ECO:0000256" key="3">
    <source>
        <dbReference type="ARBA" id="ARBA00022833"/>
    </source>
</evidence>
<dbReference type="AlphaFoldDB" id="A0A6A6BT01"/>
<dbReference type="InterPro" id="IPR011057">
    <property type="entry name" value="Mss4-like_sf"/>
</dbReference>
<evidence type="ECO:0000256" key="4">
    <source>
        <dbReference type="ARBA" id="ARBA00023239"/>
    </source>
</evidence>
<gene>
    <name evidence="6" type="ORF">K452DRAFT_315572</name>
</gene>
<dbReference type="Pfam" id="PF04828">
    <property type="entry name" value="GFA"/>
    <property type="match status" value="1"/>
</dbReference>
<dbReference type="PANTHER" id="PTHR33337">
    <property type="entry name" value="GFA DOMAIN-CONTAINING PROTEIN"/>
    <property type="match status" value="1"/>
</dbReference>
<evidence type="ECO:0000313" key="6">
    <source>
        <dbReference type="EMBL" id="KAF2146395.1"/>
    </source>
</evidence>